<dbReference type="InterPro" id="IPR051283">
    <property type="entry name" value="Sec_Metabolite_Acyltrans"/>
</dbReference>
<dbReference type="AlphaFoldDB" id="A0A1D1Y3R2"/>
<feature type="non-terminal residue" evidence="4">
    <location>
        <position position="1"/>
    </location>
</feature>
<dbReference type="GO" id="GO:0016747">
    <property type="term" value="F:acyltransferase activity, transferring groups other than amino-acyl groups"/>
    <property type="evidence" value="ECO:0007669"/>
    <property type="project" value="UniProtKB-ARBA"/>
</dbReference>
<evidence type="ECO:0000313" key="4">
    <source>
        <dbReference type="EMBL" id="JAT49261.1"/>
    </source>
</evidence>
<dbReference type="Pfam" id="PF02458">
    <property type="entry name" value="Transferase"/>
    <property type="match status" value="1"/>
</dbReference>
<proteinExistence type="inferred from homology"/>
<dbReference type="InterPro" id="IPR023213">
    <property type="entry name" value="CAT-like_dom_sf"/>
</dbReference>
<keyword evidence="3" id="KW-0012">Acyltransferase</keyword>
<dbReference type="Gene3D" id="3.30.559.10">
    <property type="entry name" value="Chloramphenicol acetyltransferase-like domain"/>
    <property type="match status" value="2"/>
</dbReference>
<dbReference type="FunFam" id="3.30.559.10:FF:000008">
    <property type="entry name" value="Tryptamine hydroxycinnamoyl transferase"/>
    <property type="match status" value="1"/>
</dbReference>
<evidence type="ECO:0000256" key="3">
    <source>
        <dbReference type="ARBA" id="ARBA00023315"/>
    </source>
</evidence>
<name>A0A1D1Y3R2_9ARAE</name>
<protein>
    <submittedName>
        <fullName evidence="4">Putative acetyltransferase At3g50280</fullName>
    </submittedName>
</protein>
<sequence>RSLSLSLSLSSLDSVYIPQSLALDLPPSIHQYHFRVQTMMPSTSPVVRVVSWCTVKPQPGAAFSHKAPADHPPRCEMSMWDLAMLSTNYIQKGHLFSLPAHTPSIHEVLECLKTSLRAALRHFYPLAGCLAAEKDADGQGMYVYIDCDDHGAEVIHAVAGCLGVGDVLAPFGDVPGFVRCFFPLDAAVNYDGRTLPLLAVQVTELSDGFFLGCSLNHAVADGVSFWDFLNAWAEVARSKCGGAPGRVSCPPVHDRWFVDGESPVKLPFSHEGQFVERYTPPPLREKMFHFAAHSIAALKARANDEAGSGKMISSFQALTALMWRCITRARFLLDEKRTTCNIVAENRARLQPQLSPGYFGNSIYTVGATATAGELLASGLGWAALQLHQCVASLTDAAIRGNMESWMASPVVYRLSEFHEQTIMMGGSPRFHVYGCDFGWGKAVAVRSGSANKFDGRLTAYPGREGGGSVDVEVCLPPAAMTALEGDQEFMSAVSPPVVIEL</sequence>
<comment type="similarity">
    <text evidence="1">Belongs to the plant acyltransferase family.</text>
</comment>
<keyword evidence="2 4" id="KW-0808">Transferase</keyword>
<evidence type="ECO:0000256" key="1">
    <source>
        <dbReference type="ARBA" id="ARBA00009861"/>
    </source>
</evidence>
<accession>A0A1D1Y3R2</accession>
<gene>
    <name evidence="4" type="primary">At3g50280_1</name>
    <name evidence="4" type="ORF">g.18146</name>
</gene>
<organism evidence="4">
    <name type="scientific">Anthurium amnicola</name>
    <dbReference type="NCBI Taxonomy" id="1678845"/>
    <lineage>
        <taxon>Eukaryota</taxon>
        <taxon>Viridiplantae</taxon>
        <taxon>Streptophyta</taxon>
        <taxon>Embryophyta</taxon>
        <taxon>Tracheophyta</taxon>
        <taxon>Spermatophyta</taxon>
        <taxon>Magnoliopsida</taxon>
        <taxon>Liliopsida</taxon>
        <taxon>Araceae</taxon>
        <taxon>Pothoideae</taxon>
        <taxon>Potheae</taxon>
        <taxon>Anthurium</taxon>
    </lineage>
</organism>
<dbReference type="PANTHER" id="PTHR31896:SF12">
    <property type="entry name" value="HXXXD-TYPE ACYL-TRANSFERASE FAMILY PROTEIN"/>
    <property type="match status" value="1"/>
</dbReference>
<dbReference type="EMBL" id="GDJX01018675">
    <property type="protein sequence ID" value="JAT49261.1"/>
    <property type="molecule type" value="Transcribed_RNA"/>
</dbReference>
<dbReference type="PANTHER" id="PTHR31896">
    <property type="entry name" value="FAMILY REGULATORY PROTEIN, PUTATIVE (AFU_ORTHOLOGUE AFUA_3G14730)-RELATED"/>
    <property type="match status" value="1"/>
</dbReference>
<evidence type="ECO:0000256" key="2">
    <source>
        <dbReference type="ARBA" id="ARBA00022679"/>
    </source>
</evidence>
<reference evidence="4" key="1">
    <citation type="submission" date="2015-07" db="EMBL/GenBank/DDBJ databases">
        <title>Transcriptome Assembly of Anthurium amnicola.</title>
        <authorList>
            <person name="Suzuki J."/>
        </authorList>
    </citation>
    <scope>NUCLEOTIDE SEQUENCE</scope>
</reference>